<keyword evidence="4" id="KW-1185">Reference proteome</keyword>
<dbReference type="OrthoDB" id="10654286at2759"/>
<dbReference type="InterPro" id="IPR003034">
    <property type="entry name" value="SAP_dom"/>
</dbReference>
<protein>
    <recommendedName>
        <fullName evidence="2">SAP domain-containing protein</fullName>
    </recommendedName>
</protein>
<dbReference type="Gene3D" id="1.10.720.30">
    <property type="entry name" value="SAP domain"/>
    <property type="match status" value="1"/>
</dbReference>
<evidence type="ECO:0000313" key="3">
    <source>
        <dbReference type="EMBL" id="KOO29956.1"/>
    </source>
</evidence>
<dbReference type="Pfam" id="PF02037">
    <property type="entry name" value="SAP"/>
    <property type="match status" value="1"/>
</dbReference>
<keyword evidence="1" id="KW-0175">Coiled coil</keyword>
<comment type="caution">
    <text evidence="3">The sequence shown here is derived from an EMBL/GenBank/DDBJ whole genome shotgun (WGS) entry which is preliminary data.</text>
</comment>
<dbReference type="InterPro" id="IPR036361">
    <property type="entry name" value="SAP_dom_sf"/>
</dbReference>
<reference evidence="4" key="1">
    <citation type="journal article" date="2015" name="PLoS Genet.">
        <title>Genome Sequence and Transcriptome Analyses of Chrysochromulina tobin: Metabolic Tools for Enhanced Algal Fitness in the Prominent Order Prymnesiales (Haptophyceae).</title>
        <authorList>
            <person name="Hovde B.T."/>
            <person name="Deodato C.R."/>
            <person name="Hunsperger H.M."/>
            <person name="Ryken S.A."/>
            <person name="Yost W."/>
            <person name="Jha R.K."/>
            <person name="Patterson J."/>
            <person name="Monnat R.J. Jr."/>
            <person name="Barlow S.B."/>
            <person name="Starkenburg S.R."/>
            <person name="Cattolico R.A."/>
        </authorList>
    </citation>
    <scope>NUCLEOTIDE SEQUENCE</scope>
    <source>
        <strain evidence="4">CCMP291</strain>
    </source>
</reference>
<gene>
    <name evidence="3" type="ORF">Ctob_003815</name>
</gene>
<dbReference type="PROSITE" id="PS50800">
    <property type="entry name" value="SAP"/>
    <property type="match status" value="1"/>
</dbReference>
<dbReference type="SMART" id="SM00513">
    <property type="entry name" value="SAP"/>
    <property type="match status" value="1"/>
</dbReference>
<accession>A0A0M0JTI3</accession>
<evidence type="ECO:0000259" key="2">
    <source>
        <dbReference type="PROSITE" id="PS50800"/>
    </source>
</evidence>
<feature type="domain" description="SAP" evidence="2">
    <location>
        <begin position="197"/>
        <end position="231"/>
    </location>
</feature>
<feature type="coiled-coil region" evidence="1">
    <location>
        <begin position="126"/>
        <end position="153"/>
    </location>
</feature>
<organism evidence="3 4">
    <name type="scientific">Chrysochromulina tobinii</name>
    <dbReference type="NCBI Taxonomy" id="1460289"/>
    <lineage>
        <taxon>Eukaryota</taxon>
        <taxon>Haptista</taxon>
        <taxon>Haptophyta</taxon>
        <taxon>Prymnesiophyceae</taxon>
        <taxon>Prymnesiales</taxon>
        <taxon>Chrysochromulinaceae</taxon>
        <taxon>Chrysochromulina</taxon>
    </lineage>
</organism>
<proteinExistence type="predicted"/>
<sequence>MSFLTLCVDESSAFPEAVDGPTESRRTRMTPLFALLGFAAAYAPAVRPLVASAASRVRIVSATDSGSLLQAMSDSFYANKRARLEAELASRLSELEEFEARERALLDMSQPAIGPAAGTASLIAQLEAEKAKSAALEAELARSKLEAEMALQKVAAYWVAKLNAAKVTPALAAAAPAASAAPAAAADLVPSQPEFLDPDLSLRELRVRLLSYGLSTTGLKAELRERLSTAMLMGRQQFKSWDPSSLAWK</sequence>
<dbReference type="AlphaFoldDB" id="A0A0M0JTI3"/>
<dbReference type="Proteomes" id="UP000037460">
    <property type="component" value="Unassembled WGS sequence"/>
</dbReference>
<evidence type="ECO:0000313" key="4">
    <source>
        <dbReference type="Proteomes" id="UP000037460"/>
    </source>
</evidence>
<evidence type="ECO:0000256" key="1">
    <source>
        <dbReference type="SAM" id="Coils"/>
    </source>
</evidence>
<dbReference type="EMBL" id="JWZX01002322">
    <property type="protein sequence ID" value="KOO29956.1"/>
    <property type="molecule type" value="Genomic_DNA"/>
</dbReference>
<name>A0A0M0JTI3_9EUKA</name>